<dbReference type="PANTHER" id="PTHR22094">
    <property type="entry name" value="DIFFUSE PANBRONCHIOLITIS CRITICAL REGION GENE 1"/>
    <property type="match status" value="1"/>
</dbReference>
<keyword evidence="2" id="KW-0472">Membrane</keyword>
<evidence type="ECO:0000313" key="4">
    <source>
        <dbReference type="Proteomes" id="UP000694414"/>
    </source>
</evidence>
<dbReference type="GeneTree" id="ENSGT00390000016847"/>
<feature type="region of interest" description="Disordered" evidence="1">
    <location>
        <begin position="59"/>
        <end position="192"/>
    </location>
</feature>
<feature type="compositionally biased region" description="Basic and acidic residues" evidence="1">
    <location>
        <begin position="147"/>
        <end position="158"/>
    </location>
</feature>
<reference evidence="3" key="1">
    <citation type="submission" date="2025-08" db="UniProtKB">
        <authorList>
            <consortium name="Ensembl"/>
        </authorList>
    </citation>
    <scope>IDENTIFICATION</scope>
</reference>
<dbReference type="Ensembl" id="ENSPSMT00000008508.1">
    <property type="protein sequence ID" value="ENSPSMP00000007222.1"/>
    <property type="gene ID" value="ENSPSMG00000005386.1"/>
</dbReference>
<evidence type="ECO:0008006" key="5">
    <source>
        <dbReference type="Google" id="ProtNLM"/>
    </source>
</evidence>
<evidence type="ECO:0000256" key="1">
    <source>
        <dbReference type="SAM" id="MobiDB-lite"/>
    </source>
</evidence>
<feature type="region of interest" description="Disordered" evidence="1">
    <location>
        <begin position="376"/>
        <end position="398"/>
    </location>
</feature>
<feature type="region of interest" description="Disordered" evidence="1">
    <location>
        <begin position="443"/>
        <end position="462"/>
    </location>
</feature>
<feature type="compositionally biased region" description="Basic and acidic residues" evidence="1">
    <location>
        <begin position="244"/>
        <end position="253"/>
    </location>
</feature>
<accession>A0A8C8YV58</accession>
<keyword evidence="2" id="KW-1133">Transmembrane helix</keyword>
<keyword evidence="4" id="KW-1185">Reference proteome</keyword>
<dbReference type="Proteomes" id="UP000694414">
    <property type="component" value="Unplaced"/>
</dbReference>
<feature type="compositionally biased region" description="Polar residues" evidence="1">
    <location>
        <begin position="267"/>
        <end position="282"/>
    </location>
</feature>
<evidence type="ECO:0000256" key="2">
    <source>
        <dbReference type="SAM" id="Phobius"/>
    </source>
</evidence>
<dbReference type="InterPro" id="IPR026623">
    <property type="entry name" value="MUCL3"/>
</dbReference>
<sequence>GDSNVYSLASHQGRTRGKFFICRSPSTGAAPFQEWQKTGESPMSDHLFPLTVGPVSGTLSVHTVLPSGQRPPDLPKSTETPKPKRHCNTTHHSEPIHKPIDNSKSTDHKRPTADHEAPPTSEQNPSNQGKEPFTQNKRSVDPANSTTEHKDSSDKKDLTPAPKSKTTCRRSTIGKPTVARNSDKTIRPLEKTAITLRNKSTISPKTTIPYYLSDNSGSNKTTTSSLEKITSATKTTYKAIRTLQKSEKPEDRTTVASDKLQMKTTKHITSANEKTTPYSAEPTQHGEKTTSANENTTPSPPTEQEEKTISPPKPTENPENTAITKSVRPPVTVAEDKSIATTSPYLHKTEVTHKVPIGSFTLTASRMELSSIMSEAPGNKSHQYQNKDSSQGGLHPGKMGENDPFPAWAIVIVILVAVILLLVFLGLVFLVSYVMRTRHALTQSTQDNDPEDEGGPNSYPVYLMEQQTLGRGQLPSP</sequence>
<protein>
    <recommendedName>
        <fullName evidence="5">Mucin like 3</fullName>
    </recommendedName>
</protein>
<proteinExistence type="predicted"/>
<dbReference type="AlphaFoldDB" id="A0A8C8YV58"/>
<feature type="compositionally biased region" description="Polar residues" evidence="1">
    <location>
        <begin position="380"/>
        <end position="392"/>
    </location>
</feature>
<feature type="transmembrane region" description="Helical" evidence="2">
    <location>
        <begin position="407"/>
        <end position="434"/>
    </location>
</feature>
<feature type="region of interest" description="Disordered" evidence="1">
    <location>
        <begin position="243"/>
        <end position="335"/>
    </location>
</feature>
<feature type="compositionally biased region" description="Basic and acidic residues" evidence="1">
    <location>
        <begin position="91"/>
        <end position="117"/>
    </location>
</feature>
<organism evidence="3 4">
    <name type="scientific">Prolemur simus</name>
    <name type="common">Greater bamboo lemur</name>
    <name type="synonym">Hapalemur simus</name>
    <dbReference type="NCBI Taxonomy" id="1328070"/>
    <lineage>
        <taxon>Eukaryota</taxon>
        <taxon>Metazoa</taxon>
        <taxon>Chordata</taxon>
        <taxon>Craniata</taxon>
        <taxon>Vertebrata</taxon>
        <taxon>Euteleostomi</taxon>
        <taxon>Mammalia</taxon>
        <taxon>Eutheria</taxon>
        <taxon>Euarchontoglires</taxon>
        <taxon>Primates</taxon>
        <taxon>Strepsirrhini</taxon>
        <taxon>Lemuriformes</taxon>
        <taxon>Lemuridae</taxon>
        <taxon>Prolemur</taxon>
    </lineage>
</organism>
<reference evidence="3" key="2">
    <citation type="submission" date="2025-09" db="UniProtKB">
        <authorList>
            <consortium name="Ensembl"/>
        </authorList>
    </citation>
    <scope>IDENTIFICATION</scope>
</reference>
<name>A0A8C8YV58_PROSS</name>
<evidence type="ECO:0000313" key="3">
    <source>
        <dbReference type="Ensembl" id="ENSPSMP00000007222.1"/>
    </source>
</evidence>
<feature type="compositionally biased region" description="Polar residues" evidence="1">
    <location>
        <begin position="120"/>
        <end position="146"/>
    </location>
</feature>
<keyword evidence="2" id="KW-0812">Transmembrane</keyword>
<dbReference type="PANTHER" id="PTHR22094:SF0">
    <property type="entry name" value="MUCIN-LIKE PROTEIN 3"/>
    <property type="match status" value="1"/>
</dbReference>
<feature type="compositionally biased region" description="Basic and acidic residues" evidence="1">
    <location>
        <begin position="181"/>
        <end position="190"/>
    </location>
</feature>